<dbReference type="EMBL" id="JALNTG010000250">
    <property type="protein sequence ID" value="MDD9322380.1"/>
    <property type="molecule type" value="Genomic_DNA"/>
</dbReference>
<comment type="caution">
    <text evidence="1">The sequence shown here is derived from an EMBL/GenBank/DDBJ whole genome shotgun (WGS) entry which is preliminary data.</text>
</comment>
<reference evidence="1" key="1">
    <citation type="submission" date="2022-12" db="EMBL/GenBank/DDBJ databases">
        <title>Acinetobacter lactucae: Emerging opportunistic pathogenic species of genus Acinetobacter isolated from immunocompromised patients in clinical settings of India.</title>
        <authorList>
            <person name="Amar A.K."/>
            <person name="Sawant A.R."/>
            <person name="Meera M."/>
            <person name="Tomar A."/>
            <person name="Sistla S."/>
            <person name="Prashanth K."/>
        </authorList>
    </citation>
    <scope>NUCLEOTIDE SEQUENCE</scope>
    <source>
        <strain evidence="1">PKAL1828C</strain>
    </source>
</reference>
<dbReference type="Proteomes" id="UP001150055">
    <property type="component" value="Unassembled WGS sequence"/>
</dbReference>
<dbReference type="AlphaFoldDB" id="A0AB35K9J6"/>
<feature type="non-terminal residue" evidence="1">
    <location>
        <position position="83"/>
    </location>
</feature>
<protein>
    <submittedName>
        <fullName evidence="1">Uncharacterized protein</fullName>
    </submittedName>
</protein>
<evidence type="ECO:0000313" key="1">
    <source>
        <dbReference type="EMBL" id="MDD9322380.1"/>
    </source>
</evidence>
<dbReference type="RefSeq" id="WP_274579477.1">
    <property type="nucleotide sequence ID" value="NZ_JALNTG010000250.1"/>
</dbReference>
<name>A0AB35K9J6_9GAMM</name>
<organism evidence="1 2">
    <name type="scientific">Acinetobacter lactucae</name>
    <dbReference type="NCBI Taxonomy" id="1785128"/>
    <lineage>
        <taxon>Bacteria</taxon>
        <taxon>Pseudomonadati</taxon>
        <taxon>Pseudomonadota</taxon>
        <taxon>Gammaproteobacteria</taxon>
        <taxon>Moraxellales</taxon>
        <taxon>Moraxellaceae</taxon>
        <taxon>Acinetobacter</taxon>
        <taxon>Acinetobacter calcoaceticus/baumannii complex</taxon>
    </lineage>
</organism>
<sequence length="83" mass="9511">TKAIRSLSGSVDKLNFEFPSEHRFVDPPTASYAQQMQEINVDKAPLHFSEQLKLIMQEEILRIETSCKEVQHVLTNMQLAINP</sequence>
<evidence type="ECO:0000313" key="2">
    <source>
        <dbReference type="Proteomes" id="UP001150055"/>
    </source>
</evidence>
<accession>A0AB35K9J6</accession>
<feature type="non-terminal residue" evidence="1">
    <location>
        <position position="1"/>
    </location>
</feature>
<proteinExistence type="predicted"/>
<gene>
    <name evidence="1" type="ORF">M0O54_20150</name>
</gene>